<comment type="caution">
    <text evidence="2">The sequence shown here is derived from an EMBL/GenBank/DDBJ whole genome shotgun (WGS) entry which is preliminary data.</text>
</comment>
<evidence type="ECO:0000313" key="3">
    <source>
        <dbReference type="Proteomes" id="UP000824209"/>
    </source>
</evidence>
<feature type="transmembrane region" description="Helical" evidence="1">
    <location>
        <begin position="93"/>
        <end position="120"/>
    </location>
</feature>
<reference evidence="2" key="2">
    <citation type="submission" date="2021-04" db="EMBL/GenBank/DDBJ databases">
        <authorList>
            <person name="Gilroy R."/>
        </authorList>
    </citation>
    <scope>NUCLEOTIDE SEQUENCE</scope>
    <source>
        <strain evidence="2">ChiBcec8-14828</strain>
    </source>
</reference>
<protein>
    <submittedName>
        <fullName evidence="2">DUF1576 domain-containing protein</fullName>
    </submittedName>
</protein>
<feature type="transmembrane region" description="Helical" evidence="1">
    <location>
        <begin position="323"/>
        <end position="340"/>
    </location>
</feature>
<dbReference type="AlphaFoldDB" id="A0A9D2M0A0"/>
<feature type="transmembrane region" description="Helical" evidence="1">
    <location>
        <begin position="282"/>
        <end position="303"/>
    </location>
</feature>
<feature type="transmembrane region" description="Helical" evidence="1">
    <location>
        <begin position="12"/>
        <end position="34"/>
    </location>
</feature>
<feature type="transmembrane region" description="Helical" evidence="1">
    <location>
        <begin position="231"/>
        <end position="251"/>
    </location>
</feature>
<evidence type="ECO:0000256" key="1">
    <source>
        <dbReference type="SAM" id="Phobius"/>
    </source>
</evidence>
<keyword evidence="1" id="KW-0812">Transmembrane</keyword>
<dbReference type="Proteomes" id="UP000824209">
    <property type="component" value="Unassembled WGS sequence"/>
</dbReference>
<gene>
    <name evidence="2" type="ORF">H9943_01365</name>
</gene>
<feature type="transmembrane region" description="Helical" evidence="1">
    <location>
        <begin position="162"/>
        <end position="180"/>
    </location>
</feature>
<feature type="transmembrane region" description="Helical" evidence="1">
    <location>
        <begin position="395"/>
        <end position="413"/>
    </location>
</feature>
<name>A0A9D2M0A0_9FIRM</name>
<reference evidence="2" key="1">
    <citation type="journal article" date="2021" name="PeerJ">
        <title>Extensive microbial diversity within the chicken gut microbiome revealed by metagenomics and culture.</title>
        <authorList>
            <person name="Gilroy R."/>
            <person name="Ravi A."/>
            <person name="Getino M."/>
            <person name="Pursley I."/>
            <person name="Horton D.L."/>
            <person name="Alikhan N.F."/>
            <person name="Baker D."/>
            <person name="Gharbi K."/>
            <person name="Hall N."/>
            <person name="Watson M."/>
            <person name="Adriaenssens E.M."/>
            <person name="Foster-Nyarko E."/>
            <person name="Jarju S."/>
            <person name="Secka A."/>
            <person name="Antonio M."/>
            <person name="Oren A."/>
            <person name="Chaudhuri R.R."/>
            <person name="La Ragione R."/>
            <person name="Hildebrand F."/>
            <person name="Pallen M.J."/>
        </authorList>
    </citation>
    <scope>NUCLEOTIDE SEQUENCE</scope>
    <source>
        <strain evidence="2">ChiBcec8-14828</strain>
    </source>
</reference>
<feature type="transmembrane region" description="Helical" evidence="1">
    <location>
        <begin position="54"/>
        <end position="81"/>
    </location>
</feature>
<feature type="transmembrane region" description="Helical" evidence="1">
    <location>
        <begin position="192"/>
        <end position="211"/>
    </location>
</feature>
<organism evidence="2 3">
    <name type="scientific">Candidatus Ruthenibacterium avium</name>
    <dbReference type="NCBI Taxonomy" id="2838751"/>
    <lineage>
        <taxon>Bacteria</taxon>
        <taxon>Bacillati</taxon>
        <taxon>Bacillota</taxon>
        <taxon>Clostridia</taxon>
        <taxon>Eubacteriales</taxon>
        <taxon>Oscillospiraceae</taxon>
        <taxon>Ruthenibacterium</taxon>
    </lineage>
</organism>
<feature type="transmembrane region" description="Helical" evidence="1">
    <location>
        <begin position="352"/>
        <end position="375"/>
    </location>
</feature>
<dbReference type="InterPro" id="IPR011470">
    <property type="entry name" value="DUF1576"/>
</dbReference>
<accession>A0A9D2M0A0</accession>
<keyword evidence="1" id="KW-0472">Membrane</keyword>
<proteinExistence type="predicted"/>
<keyword evidence="1" id="KW-1133">Transmembrane helix</keyword>
<sequence length="429" mass="46889">MLVSTPLSRRSQFLLLTLIPLYFMVAAFFFQTPGEIIAGMGRILQEPDFLITDYFVVGGIGAAFFNAGLLSLFTVGLIYFLGMEMDGHTITSLCLMFGFSLFGKNILNIWALLAGVWLYAKYHRTPFSRYVYVGLYSTSLSPIITQITQIPQLAVFPVPVRLLFAIAVGIAIGFVIPPLATHVHYAHKGYSLYNVGFACGIIATIVVSLFRSFNIEMEQRLIWHSGMRIQFLVLLSALFACMALGAVVMGGREIFRQYRLLLKLPGVGGTDFLRDSTRCATVFNMAVNGLFSVLLVFLVGGELNGPVIGSIFTIIGFGATGKHVRNIFPIMLGVYLASLIKHWDLCDPSPMLAFLLSTTLAPIAGEFGIICGIIAGFLHSSVVLNTGILYGGMNLYNNGFAGGLIAIFMIPVIQSIRSRKARAKENLSL</sequence>
<dbReference type="EMBL" id="DWYA01000013">
    <property type="protein sequence ID" value="HJB39026.1"/>
    <property type="molecule type" value="Genomic_DNA"/>
</dbReference>
<evidence type="ECO:0000313" key="2">
    <source>
        <dbReference type="EMBL" id="HJB39026.1"/>
    </source>
</evidence>
<dbReference type="Pfam" id="PF07613">
    <property type="entry name" value="DUF1576"/>
    <property type="match status" value="2"/>
</dbReference>